<sequence length="144" mass="16253">MRTRYSLQNCRGFSFAVDCPLPVKRPLLLVHTNRTRPVRCHSHICAPVLASTRVPVASVPFQDEVLHCHPHCSSHRHSGSHCSDPHCHYGDPCDERTDHGPSYYTRDAGAHNRPSCTRDAGSNNSSHDNQRAGAHNRRDGWKWQ</sequence>
<name>A0A080ZPJ8_PHYNI</name>
<dbReference type="AlphaFoldDB" id="A0A080ZPJ8"/>
<reference evidence="2 3" key="1">
    <citation type="submission" date="2013-11" db="EMBL/GenBank/DDBJ databases">
        <title>The Genome Sequence of Phytophthora parasitica P1976.</title>
        <authorList>
            <consortium name="The Broad Institute Genomics Platform"/>
            <person name="Russ C."/>
            <person name="Tyler B."/>
            <person name="Panabieres F."/>
            <person name="Shan W."/>
            <person name="Tripathy S."/>
            <person name="Grunwald N."/>
            <person name="Machado M."/>
            <person name="Johnson C.S."/>
            <person name="Walker B."/>
            <person name="Young S."/>
            <person name="Zeng Q."/>
            <person name="Gargeya S."/>
            <person name="Fitzgerald M."/>
            <person name="Haas B."/>
            <person name="Abouelleil A."/>
            <person name="Allen A.W."/>
            <person name="Alvarado L."/>
            <person name="Arachchi H.M."/>
            <person name="Berlin A.M."/>
            <person name="Chapman S.B."/>
            <person name="Gainer-Dewar J."/>
            <person name="Goldberg J."/>
            <person name="Griggs A."/>
            <person name="Gujja S."/>
            <person name="Hansen M."/>
            <person name="Howarth C."/>
            <person name="Imamovic A."/>
            <person name="Ireland A."/>
            <person name="Larimer J."/>
            <person name="McCowan C."/>
            <person name="Murphy C."/>
            <person name="Pearson M."/>
            <person name="Poon T.W."/>
            <person name="Priest M."/>
            <person name="Roberts A."/>
            <person name="Saif S."/>
            <person name="Shea T."/>
            <person name="Sisk P."/>
            <person name="Sykes S."/>
            <person name="Wortman J."/>
            <person name="Nusbaum C."/>
            <person name="Birren B."/>
        </authorList>
    </citation>
    <scope>NUCLEOTIDE SEQUENCE [LARGE SCALE GENOMIC DNA]</scope>
    <source>
        <strain evidence="2 3">P1976</strain>
    </source>
</reference>
<organism evidence="2 3">
    <name type="scientific">Phytophthora nicotianae P1976</name>
    <dbReference type="NCBI Taxonomy" id="1317066"/>
    <lineage>
        <taxon>Eukaryota</taxon>
        <taxon>Sar</taxon>
        <taxon>Stramenopiles</taxon>
        <taxon>Oomycota</taxon>
        <taxon>Peronosporomycetes</taxon>
        <taxon>Peronosporales</taxon>
        <taxon>Peronosporaceae</taxon>
        <taxon>Phytophthora</taxon>
    </lineage>
</organism>
<protein>
    <submittedName>
        <fullName evidence="2">Uncharacterized protein</fullName>
    </submittedName>
</protein>
<dbReference type="EMBL" id="ANJA01002629">
    <property type="protein sequence ID" value="ETO68559.1"/>
    <property type="molecule type" value="Genomic_DNA"/>
</dbReference>
<evidence type="ECO:0000256" key="1">
    <source>
        <dbReference type="SAM" id="MobiDB-lite"/>
    </source>
</evidence>
<dbReference type="Proteomes" id="UP000028582">
    <property type="component" value="Unassembled WGS sequence"/>
</dbReference>
<proteinExistence type="predicted"/>
<evidence type="ECO:0000313" key="2">
    <source>
        <dbReference type="EMBL" id="ETO68559.1"/>
    </source>
</evidence>
<accession>A0A080ZPJ8</accession>
<evidence type="ECO:0000313" key="3">
    <source>
        <dbReference type="Proteomes" id="UP000028582"/>
    </source>
</evidence>
<comment type="caution">
    <text evidence="2">The sequence shown here is derived from an EMBL/GenBank/DDBJ whole genome shotgun (WGS) entry which is preliminary data.</text>
</comment>
<gene>
    <name evidence="2" type="ORF">F444_14614</name>
</gene>
<feature type="non-terminal residue" evidence="2">
    <location>
        <position position="1"/>
    </location>
</feature>
<feature type="region of interest" description="Disordered" evidence="1">
    <location>
        <begin position="100"/>
        <end position="144"/>
    </location>
</feature>